<keyword evidence="9" id="KW-1185">Reference proteome</keyword>
<dbReference type="FunFam" id="1.20.58.1020:FF:000001">
    <property type="entry name" value="DNA replication complex GINS protein PSF2"/>
    <property type="match status" value="1"/>
</dbReference>
<evidence type="ECO:0000256" key="1">
    <source>
        <dbReference type="ARBA" id="ARBA00004123"/>
    </source>
</evidence>
<dbReference type="Proteomes" id="UP001497623">
    <property type="component" value="Unassembled WGS sequence"/>
</dbReference>
<feature type="domain" description="GINS subunit" evidence="6">
    <location>
        <begin position="65"/>
        <end position="169"/>
    </location>
</feature>
<dbReference type="EMBL" id="CAXKWB010005124">
    <property type="protein sequence ID" value="CAL4076823.1"/>
    <property type="molecule type" value="Genomic_DNA"/>
</dbReference>
<reference evidence="8 9" key="1">
    <citation type="submission" date="2024-05" db="EMBL/GenBank/DDBJ databases">
        <authorList>
            <person name="Wallberg A."/>
        </authorList>
    </citation>
    <scope>NUCLEOTIDE SEQUENCE [LARGE SCALE GENOMIC DNA]</scope>
</reference>
<dbReference type="SUPFAM" id="SSF158573">
    <property type="entry name" value="GINS helical bundle-like"/>
    <property type="match status" value="1"/>
</dbReference>
<dbReference type="Pfam" id="PF05916">
    <property type="entry name" value="Sld5"/>
    <property type="match status" value="1"/>
</dbReference>
<keyword evidence="3 5" id="KW-0235">DNA replication</keyword>
<dbReference type="SUPFAM" id="SSF160059">
    <property type="entry name" value="PriA/YqbF domain"/>
    <property type="match status" value="1"/>
</dbReference>
<feature type="domain" description="DNA replication complex GINS protein PSF2 N-terminal" evidence="7">
    <location>
        <begin position="3"/>
        <end position="60"/>
    </location>
</feature>
<evidence type="ECO:0000256" key="4">
    <source>
        <dbReference type="ARBA" id="ARBA00023242"/>
    </source>
</evidence>
<evidence type="ECO:0000259" key="6">
    <source>
        <dbReference type="Pfam" id="PF05916"/>
    </source>
</evidence>
<dbReference type="CDD" id="cd21694">
    <property type="entry name" value="GINS_B_Psf2"/>
    <property type="match status" value="1"/>
</dbReference>
<dbReference type="InterPro" id="IPR007257">
    <property type="entry name" value="GINS_Psf2"/>
</dbReference>
<dbReference type="PANTHER" id="PTHR12772:SF0">
    <property type="entry name" value="DNA REPLICATION COMPLEX GINS PROTEIN PSF2"/>
    <property type="match status" value="1"/>
</dbReference>
<accession>A0AAV2QD69</accession>
<organism evidence="8 9">
    <name type="scientific">Meganyctiphanes norvegica</name>
    <name type="common">Northern krill</name>
    <name type="synonym">Thysanopoda norvegica</name>
    <dbReference type="NCBI Taxonomy" id="48144"/>
    <lineage>
        <taxon>Eukaryota</taxon>
        <taxon>Metazoa</taxon>
        <taxon>Ecdysozoa</taxon>
        <taxon>Arthropoda</taxon>
        <taxon>Crustacea</taxon>
        <taxon>Multicrustacea</taxon>
        <taxon>Malacostraca</taxon>
        <taxon>Eumalacostraca</taxon>
        <taxon>Eucarida</taxon>
        <taxon>Euphausiacea</taxon>
        <taxon>Euphausiidae</taxon>
        <taxon>Meganyctiphanes</taxon>
    </lineage>
</organism>
<evidence type="ECO:0000313" key="8">
    <source>
        <dbReference type="EMBL" id="CAL4076823.1"/>
    </source>
</evidence>
<dbReference type="GO" id="GO:0071162">
    <property type="term" value="C:CMG complex"/>
    <property type="evidence" value="ECO:0007669"/>
    <property type="project" value="UniProtKB-ARBA"/>
</dbReference>
<dbReference type="Gene3D" id="3.40.5.50">
    <property type="match status" value="1"/>
</dbReference>
<keyword evidence="4 5" id="KW-0539">Nucleus</keyword>
<sequence>MDAAEVEFLAEKSPVTIVPNFSQATLYLISGEVGPFQPGLPVEVPLWLGINLRQRGKCRLLPPQWMDSEKLEEIKETESQSEVFTEMPNEHYLVVAQLLLSTAPEDIPNAQAIKTLIKDIWDLRIAKLRSSVARFIKSEGTHAKLDHLTLLEVNSVRPFLPHALDHLHRYAKSANTAALNATTQEY</sequence>
<evidence type="ECO:0000256" key="3">
    <source>
        <dbReference type="ARBA" id="ARBA00022705"/>
    </source>
</evidence>
<dbReference type="InterPro" id="IPR056784">
    <property type="entry name" value="PSF2_N"/>
</dbReference>
<dbReference type="Pfam" id="PF25005">
    <property type="entry name" value="PSF2_N"/>
    <property type="match status" value="1"/>
</dbReference>
<dbReference type="InterPro" id="IPR021151">
    <property type="entry name" value="GINS_A"/>
</dbReference>
<evidence type="ECO:0000259" key="7">
    <source>
        <dbReference type="Pfam" id="PF25005"/>
    </source>
</evidence>
<gene>
    <name evidence="8" type="ORF">MNOR_LOCUS10255</name>
</gene>
<evidence type="ECO:0000256" key="5">
    <source>
        <dbReference type="PIRNR" id="PIRNR028998"/>
    </source>
</evidence>
<dbReference type="InterPro" id="IPR036224">
    <property type="entry name" value="GINS_bundle-like_dom_sf"/>
</dbReference>
<evidence type="ECO:0000256" key="2">
    <source>
        <dbReference type="ARBA" id="ARBA00010565"/>
    </source>
</evidence>
<dbReference type="AlphaFoldDB" id="A0AAV2QD69"/>
<name>A0AAV2QD69_MEGNR</name>
<proteinExistence type="inferred from homology"/>
<dbReference type="Gene3D" id="1.20.58.1020">
    <property type="match status" value="1"/>
</dbReference>
<comment type="subcellular location">
    <subcellularLocation>
        <location evidence="1 5">Nucleus</location>
    </subcellularLocation>
</comment>
<dbReference type="PIRSF" id="PIRSF028998">
    <property type="entry name" value="GINS_Psf2_subgr"/>
    <property type="match status" value="1"/>
</dbReference>
<dbReference type="FunFam" id="3.40.5.50:FF:000001">
    <property type="entry name" value="DNA replication complex GINS protein PSF2"/>
    <property type="match status" value="1"/>
</dbReference>
<protein>
    <recommendedName>
        <fullName evidence="5">DNA replication complex GINS protein PSF2</fullName>
    </recommendedName>
</protein>
<dbReference type="GO" id="GO:0000727">
    <property type="term" value="P:double-strand break repair via break-induced replication"/>
    <property type="evidence" value="ECO:0007669"/>
    <property type="project" value="TreeGrafter"/>
</dbReference>
<comment type="similarity">
    <text evidence="2 5">Belongs to the GINS2/PSF2 family.</text>
</comment>
<comment type="caution">
    <text evidence="8">The sequence shown here is derived from an EMBL/GenBank/DDBJ whole genome shotgun (WGS) entry which is preliminary data.</text>
</comment>
<evidence type="ECO:0000313" key="9">
    <source>
        <dbReference type="Proteomes" id="UP001497623"/>
    </source>
</evidence>
<dbReference type="GO" id="GO:0000811">
    <property type="term" value="C:GINS complex"/>
    <property type="evidence" value="ECO:0007669"/>
    <property type="project" value="TreeGrafter"/>
</dbReference>
<dbReference type="GO" id="GO:0006260">
    <property type="term" value="P:DNA replication"/>
    <property type="evidence" value="ECO:0007669"/>
    <property type="project" value="UniProtKB-KW"/>
</dbReference>
<dbReference type="PANTHER" id="PTHR12772">
    <property type="entry name" value="DNA REPLICATION COMPLEX GINS PROTEIN PSF2"/>
    <property type="match status" value="1"/>
</dbReference>
<dbReference type="CDD" id="cd11712">
    <property type="entry name" value="GINS_A_psf2"/>
    <property type="match status" value="1"/>
</dbReference>
<comment type="subunit">
    <text evidence="5">Component of the GINS complex.</text>
</comment>